<evidence type="ECO:0000313" key="3">
    <source>
        <dbReference type="Proteomes" id="UP001431429"/>
    </source>
</evidence>
<sequence length="137" mass="12915">MKQSAAKSLGVVALGAALTAVAAGTAAAEPAAFPDSATSLDTVGKVVPVHEAIAQLPAGAEVLAGGQAALIQSTATLPGTLQGAGQRVLAADAPKDVVGSLIGGLPVGQLTKALPTGGLPVGQLTKALPTGGLPGLA</sequence>
<keyword evidence="2" id="KW-0067">ATP-binding</keyword>
<keyword evidence="1" id="KW-0732">Signal</keyword>
<evidence type="ECO:0000256" key="1">
    <source>
        <dbReference type="SAM" id="SignalP"/>
    </source>
</evidence>
<evidence type="ECO:0000313" key="2">
    <source>
        <dbReference type="EMBL" id="MCM2389310.1"/>
    </source>
</evidence>
<proteinExistence type="predicted"/>
<organism evidence="2 3">
    <name type="scientific">Streptomyces albipurpureus</name>
    <dbReference type="NCBI Taxonomy" id="2897419"/>
    <lineage>
        <taxon>Bacteria</taxon>
        <taxon>Bacillati</taxon>
        <taxon>Actinomycetota</taxon>
        <taxon>Actinomycetes</taxon>
        <taxon>Kitasatosporales</taxon>
        <taxon>Streptomycetaceae</taxon>
        <taxon>Streptomyces</taxon>
    </lineage>
</organism>
<reference evidence="2" key="1">
    <citation type="submission" date="2022-06" db="EMBL/GenBank/DDBJ databases">
        <title>Genome public.</title>
        <authorList>
            <person name="Sun Q."/>
        </authorList>
    </citation>
    <scope>NUCLEOTIDE SEQUENCE</scope>
    <source>
        <strain evidence="2">CWNU-1</strain>
    </source>
</reference>
<dbReference type="Proteomes" id="UP001431429">
    <property type="component" value="Unassembled WGS sequence"/>
</dbReference>
<keyword evidence="3" id="KW-1185">Reference proteome</keyword>
<dbReference type="RefSeq" id="WP_250919641.1">
    <property type="nucleotide sequence ID" value="NZ_JAMQAW010000010.1"/>
</dbReference>
<comment type="caution">
    <text evidence="2">The sequence shown here is derived from an EMBL/GenBank/DDBJ whole genome shotgun (WGS) entry which is preliminary data.</text>
</comment>
<gene>
    <name evidence="2" type="ORF">NBG84_13555</name>
</gene>
<feature type="chain" id="PRO_5046978785" evidence="1">
    <location>
        <begin position="23"/>
        <end position="137"/>
    </location>
</feature>
<keyword evidence="2" id="KW-0547">Nucleotide-binding</keyword>
<accession>A0ABT0ULI5</accession>
<dbReference type="GO" id="GO:0005524">
    <property type="term" value="F:ATP binding"/>
    <property type="evidence" value="ECO:0007669"/>
    <property type="project" value="UniProtKB-KW"/>
</dbReference>
<name>A0ABT0ULI5_9ACTN</name>
<feature type="signal peptide" evidence="1">
    <location>
        <begin position="1"/>
        <end position="22"/>
    </location>
</feature>
<dbReference type="EMBL" id="JAMQAW010000010">
    <property type="protein sequence ID" value="MCM2389310.1"/>
    <property type="molecule type" value="Genomic_DNA"/>
</dbReference>
<protein>
    <submittedName>
        <fullName evidence="2">ATP-binding protein</fullName>
    </submittedName>
</protein>